<keyword evidence="6 13" id="KW-0813">Transport</keyword>
<keyword evidence="11 13" id="KW-0249">Electron transport</keyword>
<dbReference type="GO" id="GO:0005759">
    <property type="term" value="C:mitochondrial matrix"/>
    <property type="evidence" value="ECO:0007669"/>
    <property type="project" value="UniProtKB-SubCell"/>
</dbReference>
<comment type="cofactor">
    <cofactor evidence="1 13">
        <name>FAD</name>
        <dbReference type="ChEBI" id="CHEBI:57692"/>
    </cofactor>
</comment>
<dbReference type="Pfam" id="PF01712">
    <property type="entry name" value="dNK"/>
    <property type="match status" value="1"/>
</dbReference>
<evidence type="ECO:0000313" key="16">
    <source>
        <dbReference type="Proteomes" id="UP000192578"/>
    </source>
</evidence>
<sequence>MAVALRSIPQTATLLGSARGSSLVRPVLFNLTVVRGMRAKEFKMENPMNPHKPWPYETKPYKWYHSIFNLDRTSNRIDENSKVIVVEGNIGAGKSTLAKGLAEILGMRYYPEADFNTYYEMFSGVDLKKYAHELGPTAQPFGIKEFYEDPTHALVARMQVSKYVARYYQYCEALLHLFSTGQGVILERSAYSDFVFVDAMMKNGYVGRPARRYYYELKNNTIQDLMRPHCIIYLDAPVDVCMERIAKRNIGYEVNSSVITPEYLKTLENGYKEHYLPQMETFCQTLVYDWTEFADPEAIVEDLEKVEFDKHRYYYDPMFRDWSEFYINEDWDETRVKFQKWKDWAREHTDIPETYGAGELWVTADDNAGLRDLKERLKVEKGPYYVRPTPPYYLKPGSGAFAKFKAAFAL</sequence>
<dbReference type="PANTHER" id="PTHR10513">
    <property type="entry name" value="DEOXYNUCLEOSIDE KINASE"/>
    <property type="match status" value="1"/>
</dbReference>
<evidence type="ECO:0000256" key="11">
    <source>
        <dbReference type="ARBA" id="ARBA00022982"/>
    </source>
</evidence>
<evidence type="ECO:0000256" key="10">
    <source>
        <dbReference type="ARBA" id="ARBA00022946"/>
    </source>
</evidence>
<dbReference type="SUPFAM" id="SSF52540">
    <property type="entry name" value="P-loop containing nucleoside triphosphate hydrolases"/>
    <property type="match status" value="1"/>
</dbReference>
<dbReference type="AlphaFoldDB" id="A0A1W0WVE5"/>
<comment type="subcellular location">
    <subcellularLocation>
        <location evidence="3 13">Mitochondrion matrix</location>
    </subcellularLocation>
</comment>
<evidence type="ECO:0000256" key="1">
    <source>
        <dbReference type="ARBA" id="ARBA00001974"/>
    </source>
</evidence>
<dbReference type="PIRSF" id="PIRSF000543">
    <property type="entry name" value="NADH_UQ_42KD"/>
    <property type="match status" value="1"/>
</dbReference>
<protein>
    <recommendedName>
        <fullName evidence="5 13">NADH dehydrogenase [ubiquinone] 1 alpha subcomplex subunit 10, mitochondrial</fullName>
    </recommendedName>
</protein>
<dbReference type="GO" id="GO:0006120">
    <property type="term" value="P:mitochondrial electron transport, NADH to ubiquinone"/>
    <property type="evidence" value="ECO:0007669"/>
    <property type="project" value="InterPro"/>
</dbReference>
<evidence type="ECO:0000256" key="12">
    <source>
        <dbReference type="ARBA" id="ARBA00023128"/>
    </source>
</evidence>
<keyword evidence="7 13" id="KW-0285">Flavoprotein</keyword>
<accession>A0A1W0WVE5</accession>
<dbReference type="InterPro" id="IPR027417">
    <property type="entry name" value="P-loop_NTPase"/>
</dbReference>
<evidence type="ECO:0000313" key="15">
    <source>
        <dbReference type="EMBL" id="OQV19164.1"/>
    </source>
</evidence>
<dbReference type="PANTHER" id="PTHR10513:SF15">
    <property type="entry name" value="NADH DEHYDROGENASE [UBIQUINONE] 1 ALPHA SUBCOMPLEX SUBUNIT 10, MITOCHONDRIAL"/>
    <property type="match status" value="1"/>
</dbReference>
<organism evidence="15 16">
    <name type="scientific">Hypsibius exemplaris</name>
    <name type="common">Freshwater tardigrade</name>
    <dbReference type="NCBI Taxonomy" id="2072580"/>
    <lineage>
        <taxon>Eukaryota</taxon>
        <taxon>Metazoa</taxon>
        <taxon>Ecdysozoa</taxon>
        <taxon>Tardigrada</taxon>
        <taxon>Eutardigrada</taxon>
        <taxon>Parachela</taxon>
        <taxon>Hypsibioidea</taxon>
        <taxon>Hypsibiidae</taxon>
        <taxon>Hypsibius</taxon>
    </lineage>
</organism>
<keyword evidence="12 13" id="KW-0496">Mitochondrion</keyword>
<comment type="caution">
    <text evidence="15">The sequence shown here is derived from an EMBL/GenBank/DDBJ whole genome shotgun (WGS) entry which is preliminary data.</text>
</comment>
<name>A0A1W0WVE5_HYPEX</name>
<evidence type="ECO:0000256" key="5">
    <source>
        <dbReference type="ARBA" id="ARBA00017279"/>
    </source>
</evidence>
<evidence type="ECO:0000256" key="7">
    <source>
        <dbReference type="ARBA" id="ARBA00022630"/>
    </source>
</evidence>
<dbReference type="InterPro" id="IPR015828">
    <property type="entry name" value="NDUFA10"/>
</dbReference>
<evidence type="ECO:0000256" key="9">
    <source>
        <dbReference type="ARBA" id="ARBA00022827"/>
    </source>
</evidence>
<comment type="similarity">
    <text evidence="4 13">Belongs to the complex I NDUFA10 subunit family.</text>
</comment>
<evidence type="ECO:0000256" key="4">
    <source>
        <dbReference type="ARBA" id="ARBA00008606"/>
    </source>
</evidence>
<evidence type="ECO:0000256" key="2">
    <source>
        <dbReference type="ARBA" id="ARBA00003195"/>
    </source>
</evidence>
<dbReference type="EMBL" id="MTYJ01000042">
    <property type="protein sequence ID" value="OQV19164.1"/>
    <property type="molecule type" value="Genomic_DNA"/>
</dbReference>
<evidence type="ECO:0000256" key="3">
    <source>
        <dbReference type="ARBA" id="ARBA00004305"/>
    </source>
</evidence>
<keyword evidence="16" id="KW-1185">Reference proteome</keyword>
<dbReference type="InterPro" id="IPR050566">
    <property type="entry name" value="Deoxyribonucleoside_kinase"/>
</dbReference>
<keyword evidence="10" id="KW-0809">Transit peptide</keyword>
<reference evidence="16" key="1">
    <citation type="submission" date="2017-01" db="EMBL/GenBank/DDBJ databases">
        <title>Comparative genomics of anhydrobiosis in the tardigrade Hypsibius dujardini.</title>
        <authorList>
            <person name="Yoshida Y."/>
            <person name="Koutsovoulos G."/>
            <person name="Laetsch D."/>
            <person name="Stevens L."/>
            <person name="Kumar S."/>
            <person name="Horikawa D."/>
            <person name="Ishino K."/>
            <person name="Komine S."/>
            <person name="Tomita M."/>
            <person name="Blaxter M."/>
            <person name="Arakawa K."/>
        </authorList>
    </citation>
    <scope>NUCLEOTIDE SEQUENCE [LARGE SCALE GENOMIC DNA]</scope>
    <source>
        <strain evidence="16">Z151</strain>
    </source>
</reference>
<dbReference type="Gene3D" id="3.40.50.300">
    <property type="entry name" value="P-loop containing nucleotide triphosphate hydrolases"/>
    <property type="match status" value="1"/>
</dbReference>
<evidence type="ECO:0000256" key="6">
    <source>
        <dbReference type="ARBA" id="ARBA00022448"/>
    </source>
</evidence>
<feature type="domain" description="Deoxynucleoside kinase" evidence="14">
    <location>
        <begin position="84"/>
        <end position="294"/>
    </location>
</feature>
<evidence type="ECO:0000256" key="8">
    <source>
        <dbReference type="ARBA" id="ARBA00022660"/>
    </source>
</evidence>
<keyword evidence="9 13" id="KW-0274">FAD</keyword>
<evidence type="ECO:0000259" key="14">
    <source>
        <dbReference type="Pfam" id="PF01712"/>
    </source>
</evidence>
<dbReference type="InterPro" id="IPR031314">
    <property type="entry name" value="DNK_dom"/>
</dbReference>
<comment type="function">
    <text evidence="2 13">Accessory subunit of the mitochondrial membrane respiratory chain NADH dehydrogenase (Complex I), that is believed not to be involved in catalysis. Complex I functions in the transfer of electrons from NADH to the respiratory chain. The immediate electron acceptor for the enzyme is believed to be ubiquinone.</text>
</comment>
<evidence type="ECO:0000256" key="13">
    <source>
        <dbReference type="PIRNR" id="PIRNR000543"/>
    </source>
</evidence>
<gene>
    <name evidence="15" type="ORF">BV898_06801</name>
</gene>
<dbReference type="OrthoDB" id="17400at2759"/>
<proteinExistence type="inferred from homology"/>
<dbReference type="Proteomes" id="UP000192578">
    <property type="component" value="Unassembled WGS sequence"/>
</dbReference>
<keyword evidence="8 13" id="KW-0679">Respiratory chain</keyword>